<dbReference type="PROSITE" id="PS51519">
    <property type="entry name" value="RWP_RK"/>
    <property type="match status" value="1"/>
</dbReference>
<keyword evidence="5" id="KW-0804">Transcription</keyword>
<dbReference type="AlphaFoldDB" id="A0AAN9M325"/>
<name>A0AAN9M325_PHACN</name>
<gene>
    <name evidence="9" type="ORF">VNO80_21808</name>
</gene>
<evidence type="ECO:0000313" key="10">
    <source>
        <dbReference type="Proteomes" id="UP001374584"/>
    </source>
</evidence>
<dbReference type="InterPro" id="IPR003035">
    <property type="entry name" value="RWP-RK_dom"/>
</dbReference>
<evidence type="ECO:0000256" key="5">
    <source>
        <dbReference type="ARBA" id="ARBA00023163"/>
    </source>
</evidence>
<keyword evidence="10" id="KW-1185">Reference proteome</keyword>
<protein>
    <recommendedName>
        <fullName evidence="8">RWP-RK domain-containing protein</fullName>
    </recommendedName>
</protein>
<comment type="caution">
    <text evidence="9">The sequence shown here is derived from an EMBL/GenBank/DDBJ whole genome shotgun (WGS) entry which is preliminary data.</text>
</comment>
<sequence length="289" mass="33741">MESHPLMGWSSYYQIEENPFPFTGHFSYSEISGVYPPLHDIAIQDYHYDAVPLMEYYPSVPLYETLAIEPTPSLRADYDFYDINKGLSVWNEVDAVFDSEVGFLFRNNEERGGGLKEMMENKQGREERTNSSSSRMLSRKTISQYFYMPITQAARELNVGLTLLKKRCRELGIRRWPHRKLMSLQTLINNVQELLKEEGPESEEKLKYAIETLESEKKLLEEMPDIELEDNTKRLRQACFKANYKKRKLGQREPECSSWSGCGTSIDAMPEYSNESEEELEIKYLMSQL</sequence>
<dbReference type="InterPro" id="IPR044607">
    <property type="entry name" value="RKD-like"/>
</dbReference>
<dbReference type="Proteomes" id="UP001374584">
    <property type="component" value="Unassembled WGS sequence"/>
</dbReference>
<keyword evidence="4" id="KW-0238">DNA-binding</keyword>
<evidence type="ECO:0000256" key="1">
    <source>
        <dbReference type="ARBA" id="ARBA00004049"/>
    </source>
</evidence>
<evidence type="ECO:0000259" key="8">
    <source>
        <dbReference type="PROSITE" id="PS51519"/>
    </source>
</evidence>
<organism evidence="9 10">
    <name type="scientific">Phaseolus coccineus</name>
    <name type="common">Scarlet runner bean</name>
    <name type="synonym">Phaseolus multiflorus</name>
    <dbReference type="NCBI Taxonomy" id="3886"/>
    <lineage>
        <taxon>Eukaryota</taxon>
        <taxon>Viridiplantae</taxon>
        <taxon>Streptophyta</taxon>
        <taxon>Embryophyta</taxon>
        <taxon>Tracheophyta</taxon>
        <taxon>Spermatophyta</taxon>
        <taxon>Magnoliopsida</taxon>
        <taxon>eudicotyledons</taxon>
        <taxon>Gunneridae</taxon>
        <taxon>Pentapetalae</taxon>
        <taxon>rosids</taxon>
        <taxon>fabids</taxon>
        <taxon>Fabales</taxon>
        <taxon>Fabaceae</taxon>
        <taxon>Papilionoideae</taxon>
        <taxon>50 kb inversion clade</taxon>
        <taxon>NPAAA clade</taxon>
        <taxon>indigoferoid/millettioid clade</taxon>
        <taxon>Phaseoleae</taxon>
        <taxon>Phaseolus</taxon>
    </lineage>
</organism>
<keyword evidence="6" id="KW-0539">Nucleus</keyword>
<dbReference type="GO" id="GO:0003700">
    <property type="term" value="F:DNA-binding transcription factor activity"/>
    <property type="evidence" value="ECO:0007669"/>
    <property type="project" value="InterPro"/>
</dbReference>
<dbReference type="PANTHER" id="PTHR46373">
    <property type="entry name" value="PROTEIN RKD4"/>
    <property type="match status" value="1"/>
</dbReference>
<dbReference type="GO" id="GO:0003677">
    <property type="term" value="F:DNA binding"/>
    <property type="evidence" value="ECO:0007669"/>
    <property type="project" value="UniProtKB-KW"/>
</dbReference>
<feature type="compositionally biased region" description="Basic and acidic residues" evidence="7">
    <location>
        <begin position="114"/>
        <end position="129"/>
    </location>
</feature>
<proteinExistence type="predicted"/>
<evidence type="ECO:0000256" key="3">
    <source>
        <dbReference type="ARBA" id="ARBA00023054"/>
    </source>
</evidence>
<dbReference type="EMBL" id="JAYMYR010000008">
    <property type="protein sequence ID" value="KAK7347280.1"/>
    <property type="molecule type" value="Genomic_DNA"/>
</dbReference>
<accession>A0AAN9M325</accession>
<reference evidence="9 10" key="1">
    <citation type="submission" date="2024-01" db="EMBL/GenBank/DDBJ databases">
        <title>The genomes of 5 underutilized Papilionoideae crops provide insights into root nodulation and disease resistanc.</title>
        <authorList>
            <person name="Jiang F."/>
        </authorList>
    </citation>
    <scope>NUCLEOTIDE SEQUENCE [LARGE SCALE GENOMIC DNA]</scope>
    <source>
        <strain evidence="9">JINMINGXINNONG_FW02</strain>
        <tissue evidence="9">Leaves</tissue>
    </source>
</reference>
<feature type="region of interest" description="Disordered" evidence="7">
    <location>
        <begin position="114"/>
        <end position="134"/>
    </location>
</feature>
<evidence type="ECO:0000256" key="2">
    <source>
        <dbReference type="ARBA" id="ARBA00023015"/>
    </source>
</evidence>
<evidence type="ECO:0000256" key="4">
    <source>
        <dbReference type="ARBA" id="ARBA00023125"/>
    </source>
</evidence>
<keyword evidence="3" id="KW-0175">Coiled coil</keyword>
<comment type="function">
    <text evidence="1">Putative transcription factor.</text>
</comment>
<evidence type="ECO:0000313" key="9">
    <source>
        <dbReference type="EMBL" id="KAK7347280.1"/>
    </source>
</evidence>
<keyword evidence="2" id="KW-0805">Transcription regulation</keyword>
<dbReference type="PANTHER" id="PTHR46373:SF20">
    <property type="entry name" value="PROTEIN RKD1"/>
    <property type="match status" value="1"/>
</dbReference>
<feature type="domain" description="RWP-RK" evidence="8">
    <location>
        <begin position="119"/>
        <end position="204"/>
    </location>
</feature>
<dbReference type="Pfam" id="PF02042">
    <property type="entry name" value="RWP-RK"/>
    <property type="match status" value="1"/>
</dbReference>
<evidence type="ECO:0000256" key="6">
    <source>
        <dbReference type="ARBA" id="ARBA00023242"/>
    </source>
</evidence>
<evidence type="ECO:0000256" key="7">
    <source>
        <dbReference type="SAM" id="MobiDB-lite"/>
    </source>
</evidence>